<keyword evidence="3" id="KW-0547">Nucleotide-binding</keyword>
<reference evidence="7" key="1">
    <citation type="submission" date="2022-10" db="EMBL/GenBank/DDBJ databases">
        <title>Mechanism of multi-heavy metal repair in Cytobacillus Firmus M7.</title>
        <authorList>
            <person name="Li X."/>
            <person name="Yu C."/>
        </authorList>
    </citation>
    <scope>NUCLEOTIDE SEQUENCE</scope>
    <source>
        <strain evidence="7">M7</strain>
    </source>
</reference>
<dbReference type="InterPro" id="IPR043129">
    <property type="entry name" value="ATPase_NBD"/>
</dbReference>
<gene>
    <name evidence="7" type="primary">coaW</name>
    <name evidence="7" type="ORF">OD459_03640</name>
</gene>
<dbReference type="GO" id="GO:0005829">
    <property type="term" value="C:cytosol"/>
    <property type="evidence" value="ECO:0007669"/>
    <property type="project" value="TreeGrafter"/>
</dbReference>
<keyword evidence="2 7" id="KW-0808">Transferase</keyword>
<keyword evidence="1" id="KW-0963">Cytoplasm</keyword>
<dbReference type="Pfam" id="PF03630">
    <property type="entry name" value="Fumble"/>
    <property type="match status" value="1"/>
</dbReference>
<dbReference type="GO" id="GO:0015937">
    <property type="term" value="P:coenzyme A biosynthetic process"/>
    <property type="evidence" value="ECO:0007669"/>
    <property type="project" value="UniProtKB-KW"/>
</dbReference>
<evidence type="ECO:0000256" key="5">
    <source>
        <dbReference type="ARBA" id="ARBA00022840"/>
    </source>
</evidence>
<evidence type="ECO:0000256" key="3">
    <source>
        <dbReference type="ARBA" id="ARBA00022741"/>
    </source>
</evidence>
<dbReference type="PIRSF" id="PIRSF036940">
    <property type="entry name" value="PanK_bac_aCoA"/>
    <property type="match status" value="1"/>
</dbReference>
<dbReference type="InterPro" id="IPR011602">
    <property type="entry name" value="Type_II_PanK_bac"/>
</dbReference>
<dbReference type="Proteomes" id="UP001163104">
    <property type="component" value="Chromosome"/>
</dbReference>
<dbReference type="CDD" id="cd24085">
    <property type="entry name" value="ASKHA_NBD_PanK-II_bac"/>
    <property type="match status" value="1"/>
</dbReference>
<proteinExistence type="predicted"/>
<dbReference type="EC" id="2.7.1.33" evidence="7"/>
<protein>
    <submittedName>
        <fullName evidence="7">Type II pantothenate kinase</fullName>
        <ecNumber evidence="7">2.7.1.33</ecNumber>
    </submittedName>
</protein>
<keyword evidence="6" id="KW-0173">Coenzyme A biosynthesis</keyword>
<evidence type="ECO:0000313" key="7">
    <source>
        <dbReference type="EMBL" id="UYG96134.1"/>
    </source>
</evidence>
<keyword evidence="5" id="KW-0067">ATP-binding</keyword>
<organism evidence="7 8">
    <name type="scientific">Cytobacillus firmus</name>
    <name type="common">Bacillus firmus</name>
    <dbReference type="NCBI Taxonomy" id="1399"/>
    <lineage>
        <taxon>Bacteria</taxon>
        <taxon>Bacillati</taxon>
        <taxon>Bacillota</taxon>
        <taxon>Bacilli</taxon>
        <taxon>Bacillales</taxon>
        <taxon>Bacillaceae</taxon>
        <taxon>Cytobacillus</taxon>
    </lineage>
</organism>
<dbReference type="RefSeq" id="WP_048010175.1">
    <property type="nucleotide sequence ID" value="NZ_CP107027.1"/>
</dbReference>
<name>A0AA46Q4B1_CYTFI</name>
<accession>A0AA46Q4B1</accession>
<evidence type="ECO:0000313" key="8">
    <source>
        <dbReference type="Proteomes" id="UP001163104"/>
    </source>
</evidence>
<dbReference type="SUPFAM" id="SSF53067">
    <property type="entry name" value="Actin-like ATPase domain"/>
    <property type="match status" value="1"/>
</dbReference>
<sequence length="266" mass="28472">MKPAKIGIDAGGSLLKMAFEEQGQIHYKNYLIDELDNSMNWLKMTAADAEVALTGGKAEYLKKEYFQNAPIFPEFESSSIGASYLLMQDGLSYQNFILSIIGTGTSICLNSGGNISRVSGSGIGGGTLMGLGRLLTGEKDFTRLVSLAGSGKAENADIMVNDIYSPFDSPIDGSLTASNFGKIKDDQISKEDKAASLTNMIAETIVLLSTQAAVRNQIDDIIYIGSTLRQNAPLKHLLEKYTAMVGKKPVFIQNGAYCGALGALRS</sequence>
<dbReference type="GO" id="GO:0005524">
    <property type="term" value="F:ATP binding"/>
    <property type="evidence" value="ECO:0007669"/>
    <property type="project" value="UniProtKB-KW"/>
</dbReference>
<dbReference type="PANTHER" id="PTHR12280">
    <property type="entry name" value="PANTOTHENATE KINASE"/>
    <property type="match status" value="1"/>
</dbReference>
<dbReference type="InterPro" id="IPR004567">
    <property type="entry name" value="Type_II_PanK"/>
</dbReference>
<dbReference type="Gene3D" id="3.30.420.40">
    <property type="match status" value="1"/>
</dbReference>
<dbReference type="PANTHER" id="PTHR12280:SF20">
    <property type="entry name" value="4'-PHOSPHOPANTETHEINE PHOSPHATASE"/>
    <property type="match status" value="1"/>
</dbReference>
<dbReference type="AlphaFoldDB" id="A0AA46Q4B1"/>
<dbReference type="NCBIfam" id="NF009842">
    <property type="entry name" value="PRK13317.1"/>
    <property type="match status" value="1"/>
</dbReference>
<dbReference type="GO" id="GO:0004594">
    <property type="term" value="F:pantothenate kinase activity"/>
    <property type="evidence" value="ECO:0007669"/>
    <property type="project" value="UniProtKB-EC"/>
</dbReference>
<evidence type="ECO:0000256" key="6">
    <source>
        <dbReference type="ARBA" id="ARBA00022993"/>
    </source>
</evidence>
<evidence type="ECO:0000256" key="4">
    <source>
        <dbReference type="ARBA" id="ARBA00022777"/>
    </source>
</evidence>
<evidence type="ECO:0000256" key="2">
    <source>
        <dbReference type="ARBA" id="ARBA00022679"/>
    </source>
</evidence>
<keyword evidence="4 7" id="KW-0418">Kinase</keyword>
<dbReference type="EMBL" id="CP107027">
    <property type="protein sequence ID" value="UYG96134.1"/>
    <property type="molecule type" value="Genomic_DNA"/>
</dbReference>
<evidence type="ECO:0000256" key="1">
    <source>
        <dbReference type="ARBA" id="ARBA00022490"/>
    </source>
</evidence>